<organism evidence="1 2">
    <name type="scientific">Diploptera punctata</name>
    <name type="common">Pacific beetle cockroach</name>
    <dbReference type="NCBI Taxonomy" id="6984"/>
    <lineage>
        <taxon>Eukaryota</taxon>
        <taxon>Metazoa</taxon>
        <taxon>Ecdysozoa</taxon>
        <taxon>Arthropoda</taxon>
        <taxon>Hexapoda</taxon>
        <taxon>Insecta</taxon>
        <taxon>Pterygota</taxon>
        <taxon>Neoptera</taxon>
        <taxon>Polyneoptera</taxon>
        <taxon>Dictyoptera</taxon>
        <taxon>Blattodea</taxon>
        <taxon>Blaberoidea</taxon>
        <taxon>Blaberidae</taxon>
        <taxon>Diplopterinae</taxon>
        <taxon>Diploptera</taxon>
    </lineage>
</organism>
<dbReference type="AlphaFoldDB" id="A0AAD8AC63"/>
<reference evidence="1" key="2">
    <citation type="submission" date="2023-05" db="EMBL/GenBank/DDBJ databases">
        <authorList>
            <person name="Fouks B."/>
        </authorList>
    </citation>
    <scope>NUCLEOTIDE SEQUENCE</scope>
    <source>
        <strain evidence="1">Stay&amp;Tobe</strain>
        <tissue evidence="1">Testes</tissue>
    </source>
</reference>
<comment type="caution">
    <text evidence="1">The sequence shown here is derived from an EMBL/GenBank/DDBJ whole genome shotgun (WGS) entry which is preliminary data.</text>
</comment>
<sequence>MVLQLDFRHNTHRLVVFVLLCLQQVERVISCQRRLAMITMFKRVYMAVPICCSALYTIDTSQVAEYTLNGHASSVCGDTCSTASLCRKFSDDEVTISQLLKMHVHKLVLRHLCCKSHFMQVHTDDPRT</sequence>
<evidence type="ECO:0000313" key="2">
    <source>
        <dbReference type="Proteomes" id="UP001233999"/>
    </source>
</evidence>
<keyword evidence="2" id="KW-1185">Reference proteome</keyword>
<evidence type="ECO:0000313" key="1">
    <source>
        <dbReference type="EMBL" id="KAJ9595951.1"/>
    </source>
</evidence>
<gene>
    <name evidence="1" type="ORF">L9F63_012844</name>
</gene>
<accession>A0AAD8AC63</accession>
<reference evidence="1" key="1">
    <citation type="journal article" date="2023" name="IScience">
        <title>Live-bearing cockroach genome reveals convergent evolutionary mechanisms linked to viviparity in insects and beyond.</title>
        <authorList>
            <person name="Fouks B."/>
            <person name="Harrison M.C."/>
            <person name="Mikhailova A.A."/>
            <person name="Marchal E."/>
            <person name="English S."/>
            <person name="Carruthers M."/>
            <person name="Jennings E.C."/>
            <person name="Chiamaka E.L."/>
            <person name="Frigard R.A."/>
            <person name="Pippel M."/>
            <person name="Attardo G.M."/>
            <person name="Benoit J.B."/>
            <person name="Bornberg-Bauer E."/>
            <person name="Tobe S.S."/>
        </authorList>
    </citation>
    <scope>NUCLEOTIDE SEQUENCE</scope>
    <source>
        <strain evidence="1">Stay&amp;Tobe</strain>
    </source>
</reference>
<dbReference type="EMBL" id="JASPKZ010002301">
    <property type="protein sequence ID" value="KAJ9595951.1"/>
    <property type="molecule type" value="Genomic_DNA"/>
</dbReference>
<protein>
    <submittedName>
        <fullName evidence="1">Uncharacterized protein</fullName>
    </submittedName>
</protein>
<feature type="non-terminal residue" evidence="1">
    <location>
        <position position="1"/>
    </location>
</feature>
<proteinExistence type="predicted"/>
<dbReference type="Proteomes" id="UP001233999">
    <property type="component" value="Unassembled WGS sequence"/>
</dbReference>
<name>A0AAD8AC63_DIPPU</name>